<evidence type="ECO:0000313" key="1">
    <source>
        <dbReference type="EMBL" id="NER61753.1"/>
    </source>
</evidence>
<protein>
    <submittedName>
        <fullName evidence="1">Uncharacterized protein</fullName>
    </submittedName>
</protein>
<feature type="non-terminal residue" evidence="1">
    <location>
        <position position="1"/>
    </location>
</feature>
<dbReference type="EMBL" id="JAAHBV010000526">
    <property type="protein sequence ID" value="NER61753.1"/>
    <property type="molecule type" value="Genomic_DNA"/>
</dbReference>
<dbReference type="Proteomes" id="UP000480410">
    <property type="component" value="Unassembled WGS sequence"/>
</dbReference>
<organism evidence="1 2">
    <name type="scientific">Pseudomonas brassicae</name>
    <dbReference type="NCBI Taxonomy" id="2708063"/>
    <lineage>
        <taxon>Bacteria</taxon>
        <taxon>Pseudomonadati</taxon>
        <taxon>Pseudomonadota</taxon>
        <taxon>Gammaproteobacteria</taxon>
        <taxon>Pseudomonadales</taxon>
        <taxon>Pseudomonadaceae</taxon>
        <taxon>Pseudomonas</taxon>
    </lineage>
</organism>
<gene>
    <name evidence="1" type="ORF">G3435_20930</name>
</gene>
<accession>A0A6M0CZ80</accession>
<dbReference type="AlphaFoldDB" id="A0A6M0CZ80"/>
<comment type="caution">
    <text evidence="1">The sequence shown here is derived from an EMBL/GenBank/DDBJ whole genome shotgun (WGS) entry which is preliminary data.</text>
</comment>
<name>A0A6M0CZ80_9PSED</name>
<sequence length="151" mass="17009">ISEYTYLTANANNSATLATVTLPTGERWQYHYQAGAFKTTGMYAAETITPLTPETMAARKIIGITFPTGGNVTYQYGFMNIGKSLQSGAGGNITGYPMHIRREHIVKRTLSNWRRMEVQTMFVEKLGSLILPAWWDRKGQHYIRSCPQVIK</sequence>
<proteinExistence type="predicted"/>
<reference evidence="1 2" key="1">
    <citation type="submission" date="2020-02" db="EMBL/GenBank/DDBJ databases">
        <title>Broccoli isolated Pseudomonas sp.</title>
        <authorList>
            <person name="Fujikawa T."/>
            <person name="Sawada H."/>
        </authorList>
    </citation>
    <scope>NUCLEOTIDE SEQUENCE [LARGE SCALE GENOMIC DNA]</scope>
    <source>
        <strain evidence="1 2">MAFF212428</strain>
    </source>
</reference>
<evidence type="ECO:0000313" key="2">
    <source>
        <dbReference type="Proteomes" id="UP000480410"/>
    </source>
</evidence>